<proteinExistence type="predicted"/>
<evidence type="ECO:0000313" key="2">
    <source>
        <dbReference type="Proteomes" id="UP000515679"/>
    </source>
</evidence>
<name>A0A7G5BW54_9BACL</name>
<dbReference type="EMBL" id="CP041969">
    <property type="protein sequence ID" value="QMV41188.1"/>
    <property type="molecule type" value="Genomic_DNA"/>
</dbReference>
<sequence length="69" mass="7678">MTQQPINAARCPLCGEDNRCGNLAGLPHGACWCSRIDFPRDILKRIPDERRGKACVCQSCVEKFVSDAR</sequence>
<dbReference type="Pfam" id="PF14375">
    <property type="entry name" value="Cys_rich_CWC"/>
    <property type="match status" value="1"/>
</dbReference>
<organism evidence="1 2">
    <name type="scientific">Cohnella cholangitidis</name>
    <dbReference type="NCBI Taxonomy" id="2598458"/>
    <lineage>
        <taxon>Bacteria</taxon>
        <taxon>Bacillati</taxon>
        <taxon>Bacillota</taxon>
        <taxon>Bacilli</taxon>
        <taxon>Bacillales</taxon>
        <taxon>Paenibacillaceae</taxon>
        <taxon>Cohnella</taxon>
    </lineage>
</organism>
<keyword evidence="2" id="KW-1185">Reference proteome</keyword>
<protein>
    <submittedName>
        <fullName evidence="1">Cysteine-rich CWC family protein</fullName>
    </submittedName>
</protein>
<gene>
    <name evidence="1" type="ORF">FPL14_08260</name>
</gene>
<evidence type="ECO:0000313" key="1">
    <source>
        <dbReference type="EMBL" id="QMV41188.1"/>
    </source>
</evidence>
<dbReference type="AlphaFoldDB" id="A0A7G5BW54"/>
<reference evidence="1 2" key="1">
    <citation type="submission" date="2019-07" db="EMBL/GenBank/DDBJ databases">
        <authorList>
            <person name="Kim J.K."/>
            <person name="Cheong H.-M."/>
            <person name="Choi Y."/>
            <person name="Hwang K.J."/>
            <person name="Lee S."/>
            <person name="Choi C."/>
        </authorList>
    </citation>
    <scope>NUCLEOTIDE SEQUENCE [LARGE SCALE GENOMIC DNA]</scope>
    <source>
        <strain evidence="1 2">KS 22</strain>
    </source>
</reference>
<dbReference type="RefSeq" id="WP_182302547.1">
    <property type="nucleotide sequence ID" value="NZ_CP041969.1"/>
</dbReference>
<accession>A0A7G5BW54</accession>
<dbReference type="Proteomes" id="UP000515679">
    <property type="component" value="Chromosome"/>
</dbReference>
<dbReference type="KEGG" id="cchl:FPL14_08260"/>
<dbReference type="InterPro" id="IPR032720">
    <property type="entry name" value="Cys_rich_CWC"/>
</dbReference>